<dbReference type="EMBL" id="JAQQWP010000002">
    <property type="protein sequence ID" value="KAK8129384.1"/>
    <property type="molecule type" value="Genomic_DNA"/>
</dbReference>
<accession>A0AAW0R6B1</accession>
<dbReference type="Proteomes" id="UP001392437">
    <property type="component" value="Unassembled WGS sequence"/>
</dbReference>
<keyword evidence="2" id="KW-1185">Reference proteome</keyword>
<organism evidence="1 2">
    <name type="scientific">Apiospora kogelbergensis</name>
    <dbReference type="NCBI Taxonomy" id="1337665"/>
    <lineage>
        <taxon>Eukaryota</taxon>
        <taxon>Fungi</taxon>
        <taxon>Dikarya</taxon>
        <taxon>Ascomycota</taxon>
        <taxon>Pezizomycotina</taxon>
        <taxon>Sordariomycetes</taxon>
        <taxon>Xylariomycetidae</taxon>
        <taxon>Amphisphaeriales</taxon>
        <taxon>Apiosporaceae</taxon>
        <taxon>Apiospora</taxon>
    </lineage>
</organism>
<reference evidence="1 2" key="1">
    <citation type="submission" date="2023-01" db="EMBL/GenBank/DDBJ databases">
        <title>Analysis of 21 Apiospora genomes using comparative genomics revels a genus with tremendous synthesis potential of carbohydrate active enzymes and secondary metabolites.</title>
        <authorList>
            <person name="Sorensen T."/>
        </authorList>
    </citation>
    <scope>NUCLEOTIDE SEQUENCE [LARGE SCALE GENOMIC DNA]</scope>
    <source>
        <strain evidence="1 2">CBS 117206</strain>
    </source>
</reference>
<dbReference type="AlphaFoldDB" id="A0AAW0R6B1"/>
<protein>
    <submittedName>
        <fullName evidence="1">Uncharacterized protein</fullName>
    </submittedName>
</protein>
<gene>
    <name evidence="1" type="ORF">PG999_001764</name>
</gene>
<name>A0AAW0R6B1_9PEZI</name>
<comment type="caution">
    <text evidence="1">The sequence shown here is derived from an EMBL/GenBank/DDBJ whole genome shotgun (WGS) entry which is preliminary data.</text>
</comment>
<evidence type="ECO:0000313" key="1">
    <source>
        <dbReference type="EMBL" id="KAK8129384.1"/>
    </source>
</evidence>
<evidence type="ECO:0000313" key="2">
    <source>
        <dbReference type="Proteomes" id="UP001392437"/>
    </source>
</evidence>
<sequence>MDARSNDADWVFGLISPRGGGGSKLNFDFLPLSTLRPHVIGATGSAEMRWATKQAHASDGMTTNIEPRQKLI</sequence>
<proteinExistence type="predicted"/>